<reference evidence="4" key="1">
    <citation type="submission" date="2020-08" db="EMBL/GenBank/DDBJ databases">
        <title>Genome public.</title>
        <authorList>
            <person name="Liu C."/>
            <person name="Sun Q."/>
        </authorList>
    </citation>
    <scope>NUCLEOTIDE SEQUENCE</scope>
    <source>
        <strain evidence="4">NSJ-68</strain>
    </source>
</reference>
<dbReference type="InterPro" id="IPR051016">
    <property type="entry name" value="Diverse_Substrate_AcTransf"/>
</dbReference>
<keyword evidence="5" id="KW-1185">Reference proteome</keyword>
<dbReference type="Proteomes" id="UP000649345">
    <property type="component" value="Unassembled WGS sequence"/>
</dbReference>
<dbReference type="GO" id="GO:0008080">
    <property type="term" value="F:N-acetyltransferase activity"/>
    <property type="evidence" value="ECO:0007669"/>
    <property type="project" value="TreeGrafter"/>
</dbReference>
<dbReference type="SUPFAM" id="SSF55729">
    <property type="entry name" value="Acyl-CoA N-acyltransferases (Nat)"/>
    <property type="match status" value="1"/>
</dbReference>
<dbReference type="Pfam" id="PF00583">
    <property type="entry name" value="Acetyltransf_1"/>
    <property type="match status" value="1"/>
</dbReference>
<dbReference type="PROSITE" id="PS51186">
    <property type="entry name" value="GNAT"/>
    <property type="match status" value="1"/>
</dbReference>
<dbReference type="PANTHER" id="PTHR10545">
    <property type="entry name" value="DIAMINE N-ACETYLTRANSFERASE"/>
    <property type="match status" value="1"/>
</dbReference>
<organism evidence="4 5">
    <name type="scientific">Anaerosacchariphilus hominis</name>
    <dbReference type="NCBI Taxonomy" id="2763017"/>
    <lineage>
        <taxon>Bacteria</taxon>
        <taxon>Bacillati</taxon>
        <taxon>Bacillota</taxon>
        <taxon>Clostridia</taxon>
        <taxon>Lachnospirales</taxon>
        <taxon>Lachnospiraceae</taxon>
        <taxon>Anaerosacchariphilus</taxon>
    </lineage>
</organism>
<dbReference type="CDD" id="cd04301">
    <property type="entry name" value="NAT_SF"/>
    <property type="match status" value="1"/>
</dbReference>
<accession>A0A923LE04</accession>
<evidence type="ECO:0000256" key="1">
    <source>
        <dbReference type="ARBA" id="ARBA00022679"/>
    </source>
</evidence>
<comment type="caution">
    <text evidence="4">The sequence shown here is derived from an EMBL/GenBank/DDBJ whole genome shotgun (WGS) entry which is preliminary data.</text>
</comment>
<evidence type="ECO:0000256" key="2">
    <source>
        <dbReference type="ARBA" id="ARBA00023315"/>
    </source>
</evidence>
<evidence type="ECO:0000313" key="4">
    <source>
        <dbReference type="EMBL" id="MBC5660410.1"/>
    </source>
</evidence>
<dbReference type="RefSeq" id="WP_186872359.1">
    <property type="nucleotide sequence ID" value="NZ_JACOOR010000006.1"/>
</dbReference>
<gene>
    <name evidence="4" type="ORF">H8S44_11580</name>
</gene>
<feature type="domain" description="N-acetyltransferase" evidence="3">
    <location>
        <begin position="2"/>
        <end position="147"/>
    </location>
</feature>
<evidence type="ECO:0000313" key="5">
    <source>
        <dbReference type="Proteomes" id="UP000649345"/>
    </source>
</evidence>
<dbReference type="AlphaFoldDB" id="A0A923LE04"/>
<protein>
    <submittedName>
        <fullName evidence="4">GNAT family N-acetyltransferase</fullName>
    </submittedName>
</protein>
<evidence type="ECO:0000259" key="3">
    <source>
        <dbReference type="PROSITE" id="PS51186"/>
    </source>
</evidence>
<keyword evidence="2" id="KW-0012">Acyltransferase</keyword>
<dbReference type="Gene3D" id="3.40.630.30">
    <property type="match status" value="1"/>
</dbReference>
<proteinExistence type="predicted"/>
<dbReference type="PANTHER" id="PTHR10545:SF29">
    <property type="entry name" value="GH14572P-RELATED"/>
    <property type="match status" value="1"/>
</dbReference>
<dbReference type="InterPro" id="IPR000182">
    <property type="entry name" value="GNAT_dom"/>
</dbReference>
<dbReference type="InterPro" id="IPR016181">
    <property type="entry name" value="Acyl_CoA_acyltransferase"/>
</dbReference>
<keyword evidence="1" id="KW-0808">Transferase</keyword>
<sequence>MFQLKKMTMEMHDQVLEMVEQFYHSEAVCHSVPRERLEQTFADAVSPDPVLEGFVLTEGDSIVGFAYITEYYACEVGGRCLMFEELFLKEEARGKGYGTRFFEEIMKAKPQARRFRLEVTRSNEKAVRLYEHLGFSFLEYDQMVLDR</sequence>
<dbReference type="EMBL" id="JACOOR010000006">
    <property type="protein sequence ID" value="MBC5660410.1"/>
    <property type="molecule type" value="Genomic_DNA"/>
</dbReference>
<name>A0A923LE04_9FIRM</name>